<keyword evidence="2" id="KW-0288">FMN</keyword>
<dbReference type="Pfam" id="PF00296">
    <property type="entry name" value="Bac_luciferase"/>
    <property type="match status" value="1"/>
</dbReference>
<dbReference type="Gene3D" id="3.20.20.30">
    <property type="entry name" value="Luciferase-like domain"/>
    <property type="match status" value="1"/>
</dbReference>
<dbReference type="GO" id="GO:0008726">
    <property type="term" value="F:alkanesulfonate monooxygenase activity"/>
    <property type="evidence" value="ECO:0007669"/>
    <property type="project" value="TreeGrafter"/>
</dbReference>
<keyword evidence="4" id="KW-0503">Monooxygenase</keyword>
<dbReference type="Proteomes" id="UP000316215">
    <property type="component" value="Chromosome"/>
</dbReference>
<dbReference type="PANTHER" id="PTHR42847:SF4">
    <property type="entry name" value="ALKANESULFONATE MONOOXYGENASE-RELATED"/>
    <property type="match status" value="1"/>
</dbReference>
<dbReference type="GO" id="GO:0046306">
    <property type="term" value="P:alkanesulfonate catabolic process"/>
    <property type="evidence" value="ECO:0007669"/>
    <property type="project" value="TreeGrafter"/>
</dbReference>
<gene>
    <name evidence="6" type="ORF">CD934_05065</name>
</gene>
<keyword evidence="7" id="KW-1185">Reference proteome</keyword>
<dbReference type="NCBIfam" id="TIGR03619">
    <property type="entry name" value="F420_Rv2161c"/>
    <property type="match status" value="1"/>
</dbReference>
<dbReference type="InterPro" id="IPR036661">
    <property type="entry name" value="Luciferase-like_sf"/>
</dbReference>
<dbReference type="EMBL" id="CP022310">
    <property type="protein sequence ID" value="QDI68108.1"/>
    <property type="molecule type" value="Genomic_DNA"/>
</dbReference>
<dbReference type="InterPro" id="IPR050172">
    <property type="entry name" value="SsuD_RutA_monooxygenase"/>
</dbReference>
<accession>A0A514JMQ0</accession>
<feature type="domain" description="Luciferase-like" evidence="5">
    <location>
        <begin position="32"/>
        <end position="274"/>
    </location>
</feature>
<sequence>MGRRPMRKGVPDMKIGISLPTASREAFSPGLASAAQHAEEEGAASLWVNDHLAMVAGARSSYPYSADGHITWDVSEPQLEAFASLAHVAAVTTTARLGTAVLVLPQRHPVEVAKAVATIDVLSGGRLTLGVGAGWLAEEMHALGYSFEQRTSRMEECIRLLRACWTGRVDGFDGQHFTTPPGLVMEPRPLQEPGPPVLVGGASAAARRRAARVGDGWLPVTDADASSVTAFQPRLAEITELRKTYSRSGPFTSILKINCSRASDAEVVAAAVAARQAGFDEAVLDLPWSVPERALRCLRHAVKAVS</sequence>
<dbReference type="InterPro" id="IPR019921">
    <property type="entry name" value="Lucif-like_OxRdtase_Rv2161c"/>
</dbReference>
<dbReference type="SUPFAM" id="SSF51679">
    <property type="entry name" value="Bacterial luciferase-like"/>
    <property type="match status" value="1"/>
</dbReference>
<evidence type="ECO:0000256" key="2">
    <source>
        <dbReference type="ARBA" id="ARBA00022643"/>
    </source>
</evidence>
<evidence type="ECO:0000256" key="3">
    <source>
        <dbReference type="ARBA" id="ARBA00023002"/>
    </source>
</evidence>
<evidence type="ECO:0000313" key="7">
    <source>
        <dbReference type="Proteomes" id="UP000316215"/>
    </source>
</evidence>
<keyword evidence="1" id="KW-0285">Flavoprotein</keyword>
<dbReference type="AlphaFoldDB" id="A0A514JMQ0"/>
<evidence type="ECO:0000256" key="4">
    <source>
        <dbReference type="ARBA" id="ARBA00023033"/>
    </source>
</evidence>
<dbReference type="KEGG" id="sast:CD934_05065"/>
<keyword evidence="3" id="KW-0560">Oxidoreductase</keyword>
<reference evidence="6 7" key="1">
    <citation type="submission" date="2017-07" db="EMBL/GenBank/DDBJ databases">
        <title>The Complete Genome of Streptomyces asterosporus-ZSY.</title>
        <authorList>
            <person name="Zhang S."/>
        </authorList>
    </citation>
    <scope>NUCLEOTIDE SEQUENCE [LARGE SCALE GENOMIC DNA]</scope>
    <source>
        <strain evidence="6 7">DSM 41452</strain>
    </source>
</reference>
<dbReference type="InterPro" id="IPR011251">
    <property type="entry name" value="Luciferase-like_dom"/>
</dbReference>
<organism evidence="6 7">
    <name type="scientific">Streptomyces calvus</name>
    <dbReference type="NCBI Taxonomy" id="67282"/>
    <lineage>
        <taxon>Bacteria</taxon>
        <taxon>Bacillati</taxon>
        <taxon>Actinomycetota</taxon>
        <taxon>Actinomycetes</taxon>
        <taxon>Kitasatosporales</taxon>
        <taxon>Streptomycetaceae</taxon>
        <taxon>Streptomyces</taxon>
    </lineage>
</organism>
<dbReference type="PANTHER" id="PTHR42847">
    <property type="entry name" value="ALKANESULFONATE MONOOXYGENASE"/>
    <property type="match status" value="1"/>
</dbReference>
<proteinExistence type="predicted"/>
<evidence type="ECO:0000259" key="5">
    <source>
        <dbReference type="Pfam" id="PF00296"/>
    </source>
</evidence>
<evidence type="ECO:0000256" key="1">
    <source>
        <dbReference type="ARBA" id="ARBA00022630"/>
    </source>
</evidence>
<evidence type="ECO:0000313" key="6">
    <source>
        <dbReference type="EMBL" id="QDI68108.1"/>
    </source>
</evidence>
<protein>
    <submittedName>
        <fullName evidence="6">LLM class flavin-dependent oxidoreductase</fullName>
    </submittedName>
</protein>
<name>A0A514JMQ0_9ACTN</name>